<keyword evidence="3" id="KW-1185">Reference proteome</keyword>
<dbReference type="EMBL" id="UZAM01006985">
    <property type="protein sequence ID" value="VDO95740.1"/>
    <property type="molecule type" value="Genomic_DNA"/>
</dbReference>
<sequence>MEPVSISLRPKIILIDRSIDHLIDIVVLFDVDALIGGCNFQLTDDGQQVSQNTTVNKWDQEVQTSPERAFSCSTAAQSTRSLPSINTVAGAGANCARLDEQIRRRQTDRPTDKQESSSSSSRRRLPGRYSAVGGI</sequence>
<evidence type="ECO:0000313" key="3">
    <source>
        <dbReference type="Proteomes" id="UP000270296"/>
    </source>
</evidence>
<reference evidence="4" key="1">
    <citation type="submission" date="2016-06" db="UniProtKB">
        <authorList>
            <consortium name="WormBaseParasite"/>
        </authorList>
    </citation>
    <scope>IDENTIFICATION</scope>
</reference>
<name>A0A183IE33_9BILA</name>
<feature type="compositionally biased region" description="Basic and acidic residues" evidence="1">
    <location>
        <begin position="101"/>
        <end position="115"/>
    </location>
</feature>
<gene>
    <name evidence="2" type="ORF">SBAD_LOCUS1877</name>
</gene>
<accession>A0A183IE33</accession>
<organism evidence="4">
    <name type="scientific">Soboliphyme baturini</name>
    <dbReference type="NCBI Taxonomy" id="241478"/>
    <lineage>
        <taxon>Eukaryota</taxon>
        <taxon>Metazoa</taxon>
        <taxon>Ecdysozoa</taxon>
        <taxon>Nematoda</taxon>
        <taxon>Enoplea</taxon>
        <taxon>Dorylaimia</taxon>
        <taxon>Dioctophymatida</taxon>
        <taxon>Dioctophymatoidea</taxon>
        <taxon>Soboliphymatidae</taxon>
        <taxon>Soboliphyme</taxon>
    </lineage>
</organism>
<dbReference type="AlphaFoldDB" id="A0A183IE33"/>
<dbReference type="WBParaSite" id="SBAD_0000196701-mRNA-1">
    <property type="protein sequence ID" value="SBAD_0000196701-mRNA-1"/>
    <property type="gene ID" value="SBAD_0000196701"/>
</dbReference>
<evidence type="ECO:0000256" key="1">
    <source>
        <dbReference type="SAM" id="MobiDB-lite"/>
    </source>
</evidence>
<feature type="region of interest" description="Disordered" evidence="1">
    <location>
        <begin position="101"/>
        <end position="135"/>
    </location>
</feature>
<proteinExistence type="predicted"/>
<dbReference type="Proteomes" id="UP000270296">
    <property type="component" value="Unassembled WGS sequence"/>
</dbReference>
<reference evidence="2 3" key="2">
    <citation type="submission" date="2018-11" db="EMBL/GenBank/DDBJ databases">
        <authorList>
            <consortium name="Pathogen Informatics"/>
        </authorList>
    </citation>
    <scope>NUCLEOTIDE SEQUENCE [LARGE SCALE GENOMIC DNA]</scope>
</reference>
<evidence type="ECO:0000313" key="2">
    <source>
        <dbReference type="EMBL" id="VDO95740.1"/>
    </source>
</evidence>
<evidence type="ECO:0000313" key="4">
    <source>
        <dbReference type="WBParaSite" id="SBAD_0000196701-mRNA-1"/>
    </source>
</evidence>
<protein>
    <submittedName>
        <fullName evidence="2 4">Uncharacterized protein</fullName>
    </submittedName>
</protein>